<dbReference type="InterPro" id="IPR029058">
    <property type="entry name" value="AB_hydrolase_fold"/>
</dbReference>
<dbReference type="EMBL" id="FPHH01000059">
    <property type="protein sequence ID" value="SFV60725.1"/>
    <property type="molecule type" value="Genomic_DNA"/>
</dbReference>
<dbReference type="Pfam" id="PF00561">
    <property type="entry name" value="Abhydrolase_1"/>
    <property type="match status" value="1"/>
</dbReference>
<dbReference type="Gene3D" id="3.40.50.1820">
    <property type="entry name" value="alpha/beta hydrolase"/>
    <property type="match status" value="1"/>
</dbReference>
<dbReference type="PANTHER" id="PTHR12277">
    <property type="entry name" value="ALPHA/BETA HYDROLASE DOMAIN-CONTAINING PROTEIN"/>
    <property type="match status" value="1"/>
</dbReference>
<reference evidence="2" key="1">
    <citation type="submission" date="2016-10" db="EMBL/GenBank/DDBJ databases">
        <authorList>
            <person name="de Groot N.N."/>
        </authorList>
    </citation>
    <scope>NUCLEOTIDE SEQUENCE</scope>
</reference>
<feature type="domain" description="AB hydrolase-1" evidence="1">
    <location>
        <begin position="69"/>
        <end position="142"/>
    </location>
</feature>
<dbReference type="SUPFAM" id="SSF53474">
    <property type="entry name" value="alpha/beta-Hydrolases"/>
    <property type="match status" value="1"/>
</dbReference>
<gene>
    <name evidence="2" type="ORF">MNB_SM-5-439</name>
</gene>
<accession>A0A1W1C4N7</accession>
<organism evidence="2">
    <name type="scientific">hydrothermal vent metagenome</name>
    <dbReference type="NCBI Taxonomy" id="652676"/>
    <lineage>
        <taxon>unclassified sequences</taxon>
        <taxon>metagenomes</taxon>
        <taxon>ecological metagenomes</taxon>
    </lineage>
</organism>
<name>A0A1W1C4N7_9ZZZZ</name>
<evidence type="ECO:0000313" key="2">
    <source>
        <dbReference type="EMBL" id="SFV60725.1"/>
    </source>
</evidence>
<evidence type="ECO:0000259" key="1">
    <source>
        <dbReference type="Pfam" id="PF00561"/>
    </source>
</evidence>
<proteinExistence type="predicted"/>
<sequence>MIFWPTYIKERHLCKKCELLSIESDDGVELEGVIYDPENAIATMLIFVGRSHDSVALMGRLSETYKNVRLIAFNYRGYGKSGGVANEKNLLSDGLKIAQLVQKYYGDFYLLGFSLGSNIAAFVAKRHRVRALFLIGAFDSITAIAKEKYPKLFFMEKLLRYKFPTDTYVGDVSVKTYLFVSRDDEIVPLKNGQNLKKSIKNLALYCEYDGMSHKELLWDTKVTNQIKKVIENG</sequence>
<dbReference type="InterPro" id="IPR000073">
    <property type="entry name" value="AB_hydrolase_1"/>
</dbReference>
<protein>
    <submittedName>
        <fullName evidence="2">Bem46 protein</fullName>
    </submittedName>
</protein>
<dbReference type="AlphaFoldDB" id="A0A1W1C4N7"/>